<keyword evidence="2" id="KW-0812">Transmembrane</keyword>
<feature type="compositionally biased region" description="Low complexity" evidence="1">
    <location>
        <begin position="39"/>
        <end position="49"/>
    </location>
</feature>
<dbReference type="Proteomes" id="UP000256486">
    <property type="component" value="Unassembled WGS sequence"/>
</dbReference>
<keyword evidence="2" id="KW-0472">Membrane</keyword>
<evidence type="ECO:0000313" key="3">
    <source>
        <dbReference type="EMBL" id="RFA08489.1"/>
    </source>
</evidence>
<evidence type="ECO:0008006" key="5">
    <source>
        <dbReference type="Google" id="ProtNLM"/>
    </source>
</evidence>
<feature type="transmembrane region" description="Helical" evidence="2">
    <location>
        <begin position="190"/>
        <end position="208"/>
    </location>
</feature>
<feature type="compositionally biased region" description="Low complexity" evidence="1">
    <location>
        <begin position="57"/>
        <end position="84"/>
    </location>
</feature>
<feature type="compositionally biased region" description="Acidic residues" evidence="1">
    <location>
        <begin position="28"/>
        <end position="38"/>
    </location>
</feature>
<evidence type="ECO:0000256" key="2">
    <source>
        <dbReference type="SAM" id="Phobius"/>
    </source>
</evidence>
<comment type="caution">
    <text evidence="3">The sequence shown here is derived from an EMBL/GenBank/DDBJ whole genome shotgun (WGS) entry which is preliminary data.</text>
</comment>
<organism evidence="3 4">
    <name type="scientific">Subtercola boreus</name>
    <dbReference type="NCBI Taxonomy" id="120213"/>
    <lineage>
        <taxon>Bacteria</taxon>
        <taxon>Bacillati</taxon>
        <taxon>Actinomycetota</taxon>
        <taxon>Actinomycetes</taxon>
        <taxon>Micrococcales</taxon>
        <taxon>Microbacteriaceae</taxon>
        <taxon>Subtercola</taxon>
    </lineage>
</organism>
<feature type="region of interest" description="Disordered" evidence="1">
    <location>
        <begin position="1"/>
        <end position="84"/>
    </location>
</feature>
<feature type="transmembrane region" description="Helical" evidence="2">
    <location>
        <begin position="150"/>
        <end position="170"/>
    </location>
</feature>
<feature type="transmembrane region" description="Helical" evidence="2">
    <location>
        <begin position="215"/>
        <end position="233"/>
    </location>
</feature>
<dbReference type="RefSeq" id="WP_116413894.1">
    <property type="nucleotide sequence ID" value="NZ_NBWZ01000001.1"/>
</dbReference>
<accession>A0A3E0VFQ4</accession>
<keyword evidence="2" id="KW-1133">Transmembrane helix</keyword>
<feature type="compositionally biased region" description="Acidic residues" evidence="1">
    <location>
        <begin position="1"/>
        <end position="17"/>
    </location>
</feature>
<evidence type="ECO:0000313" key="4">
    <source>
        <dbReference type="Proteomes" id="UP000256486"/>
    </source>
</evidence>
<reference evidence="3 4" key="1">
    <citation type="submission" date="2017-04" db="EMBL/GenBank/DDBJ databases">
        <title>Comparative genome analysis of Subtercola boreus.</title>
        <authorList>
            <person name="Cho Y.-J."/>
            <person name="Cho A."/>
            <person name="Kim O.-S."/>
            <person name="Lee J.-I."/>
        </authorList>
    </citation>
    <scope>NUCLEOTIDE SEQUENCE [LARGE SCALE GENOMIC DNA]</scope>
    <source>
        <strain evidence="3 4">K300</strain>
    </source>
</reference>
<keyword evidence="4" id="KW-1185">Reference proteome</keyword>
<protein>
    <recommendedName>
        <fullName evidence="5">DNA polymerase III subunit gamma/tau</fullName>
    </recommendedName>
</protein>
<name>A0A3E0VFQ4_9MICO</name>
<dbReference type="OrthoDB" id="4981704at2"/>
<sequence length="236" mass="23714">MARDPDDDALSWGDENDPTYAAAHPAALDEDDLEEDVPVVDAFSSAAPALPLPPQAPAATPADAVAPTPVAPGTAATSTPPSASSATAAATSAAATTTATATGTAAAATSATANATPTVEEEADIAEDAAAERDLADAEKEAAPLSSAGLIAFGVFGGIFLLYTVGWLVTFIRTPVADSSLAGIVQNAQGVLAIAAPALWFIVTLLVGAKRRVPVRVVWLLIGVVVLLPWPFLTGY</sequence>
<dbReference type="EMBL" id="NBWZ01000001">
    <property type="protein sequence ID" value="RFA08489.1"/>
    <property type="molecule type" value="Genomic_DNA"/>
</dbReference>
<gene>
    <name evidence="3" type="ORF">B7R54_04055</name>
</gene>
<dbReference type="AlphaFoldDB" id="A0A3E0VFQ4"/>
<proteinExistence type="predicted"/>
<evidence type="ECO:0000256" key="1">
    <source>
        <dbReference type="SAM" id="MobiDB-lite"/>
    </source>
</evidence>